<protein>
    <recommendedName>
        <fullName evidence="1">Amidohydrolase 3 domain-containing protein</fullName>
    </recommendedName>
</protein>
<gene>
    <name evidence="2" type="ORF">ENV70_02565</name>
</gene>
<evidence type="ECO:0000259" key="1">
    <source>
        <dbReference type="Pfam" id="PF07969"/>
    </source>
</evidence>
<organism evidence="2">
    <name type="scientific">candidate division WOR-3 bacterium</name>
    <dbReference type="NCBI Taxonomy" id="2052148"/>
    <lineage>
        <taxon>Bacteria</taxon>
        <taxon>Bacteria division WOR-3</taxon>
    </lineage>
</organism>
<comment type="caution">
    <text evidence="2">The sequence shown here is derived from an EMBL/GenBank/DDBJ whole genome shotgun (WGS) entry which is preliminary data.</text>
</comment>
<dbReference type="Gene3D" id="2.30.40.10">
    <property type="entry name" value="Urease, subunit C, domain 1"/>
    <property type="match status" value="1"/>
</dbReference>
<sequence length="503" mass="58236">MSFILLKNCKLVNLNKNCIQKCNILINNNRISKLIFNQSITEKLVRFLHSNYEDFKIFDIQNNYLLPGFIDSHTHLLAQGIEFQRVDLSRCSALDECMEKMKKEKEREIIFGVNWDDTLWQNGKKDDLNRRMLDEISRNKPVIMRRICGHFAVCNTKALDYISRDWKIVDRKNGWLYEDAALYLNRIFKPTFEMYKMGLELATRRALSMGITSIHEITDTNGLKIYQSLKKRLKLRVALYLTDGFPSMIDAGIQSNFGDDFLKFVGLKIFMDGSIGARTAALRRPYKNTKNRGKILVSEKKLFKIIKMAQDYSIQLMIHSIGDRSTDLILKIFRQAGIGKNPLRHRLEHLEILDSGQIREIARLNLIASMQPNFLRWQIPGNMYEKNLGRQYKDMNCFKKIKDAGIKLVFGSDCMPLNPIYGINLAVNHPFNENRLEPVEAINLYTQTPPFATFDENNKGVIAEGKLADIIVVDKNPLVKENLDDIKILKIFVGGDLVYQNRH</sequence>
<dbReference type="PANTHER" id="PTHR22642">
    <property type="entry name" value="IMIDAZOLONEPROPIONASE"/>
    <property type="match status" value="1"/>
</dbReference>
<dbReference type="InterPro" id="IPR011059">
    <property type="entry name" value="Metal-dep_hydrolase_composite"/>
</dbReference>
<dbReference type="SUPFAM" id="SSF51556">
    <property type="entry name" value="Metallo-dependent hydrolases"/>
    <property type="match status" value="1"/>
</dbReference>
<dbReference type="AlphaFoldDB" id="A0A7C6EJ93"/>
<proteinExistence type="predicted"/>
<name>A0A7C6EJ93_UNCW3</name>
<dbReference type="InterPro" id="IPR032466">
    <property type="entry name" value="Metal_Hydrolase"/>
</dbReference>
<feature type="domain" description="Amidohydrolase 3" evidence="1">
    <location>
        <begin position="57"/>
        <end position="499"/>
    </location>
</feature>
<reference evidence="2" key="1">
    <citation type="journal article" date="2020" name="mSystems">
        <title>Genome- and Community-Level Interaction Insights into Carbon Utilization and Element Cycling Functions of Hydrothermarchaeota in Hydrothermal Sediment.</title>
        <authorList>
            <person name="Zhou Z."/>
            <person name="Liu Y."/>
            <person name="Xu W."/>
            <person name="Pan J."/>
            <person name="Luo Z.H."/>
            <person name="Li M."/>
        </authorList>
    </citation>
    <scope>NUCLEOTIDE SEQUENCE [LARGE SCALE GENOMIC DNA]</scope>
    <source>
        <strain evidence="2">SpSt-783</strain>
    </source>
</reference>
<dbReference type="SUPFAM" id="SSF51338">
    <property type="entry name" value="Composite domain of metallo-dependent hydrolases"/>
    <property type="match status" value="1"/>
</dbReference>
<evidence type="ECO:0000313" key="2">
    <source>
        <dbReference type="EMBL" id="HHS62486.1"/>
    </source>
</evidence>
<dbReference type="Pfam" id="PF07969">
    <property type="entry name" value="Amidohydro_3"/>
    <property type="match status" value="1"/>
</dbReference>
<dbReference type="CDD" id="cd01300">
    <property type="entry name" value="YtcJ_like"/>
    <property type="match status" value="1"/>
</dbReference>
<dbReference type="InterPro" id="IPR033932">
    <property type="entry name" value="YtcJ-like"/>
</dbReference>
<dbReference type="PANTHER" id="PTHR22642:SF2">
    <property type="entry name" value="PROTEIN LONG AFTER FAR-RED 3"/>
    <property type="match status" value="1"/>
</dbReference>
<dbReference type="GO" id="GO:0016810">
    <property type="term" value="F:hydrolase activity, acting on carbon-nitrogen (but not peptide) bonds"/>
    <property type="evidence" value="ECO:0007669"/>
    <property type="project" value="InterPro"/>
</dbReference>
<dbReference type="Gene3D" id="3.10.310.70">
    <property type="match status" value="1"/>
</dbReference>
<dbReference type="InterPro" id="IPR013108">
    <property type="entry name" value="Amidohydro_3"/>
</dbReference>
<accession>A0A7C6EJ93</accession>
<dbReference type="EMBL" id="DTHJ01000056">
    <property type="protein sequence ID" value="HHS62486.1"/>
    <property type="molecule type" value="Genomic_DNA"/>
</dbReference>
<dbReference type="Gene3D" id="3.20.20.140">
    <property type="entry name" value="Metal-dependent hydrolases"/>
    <property type="match status" value="1"/>
</dbReference>